<organism evidence="2 3">
    <name type="scientific">Phytophthora nicotianae P10297</name>
    <dbReference type="NCBI Taxonomy" id="1317064"/>
    <lineage>
        <taxon>Eukaryota</taxon>
        <taxon>Sar</taxon>
        <taxon>Stramenopiles</taxon>
        <taxon>Oomycota</taxon>
        <taxon>Peronosporomycetes</taxon>
        <taxon>Peronosporales</taxon>
        <taxon>Peronosporaceae</taxon>
        <taxon>Phytophthora</taxon>
    </lineage>
</organism>
<feature type="region of interest" description="Disordered" evidence="1">
    <location>
        <begin position="34"/>
        <end position="135"/>
    </location>
</feature>
<gene>
    <name evidence="2" type="ORF">F442_05266</name>
</gene>
<evidence type="ECO:0000256" key="1">
    <source>
        <dbReference type="SAM" id="MobiDB-lite"/>
    </source>
</evidence>
<feature type="compositionally biased region" description="Acidic residues" evidence="1">
    <location>
        <begin position="49"/>
        <end position="68"/>
    </location>
</feature>
<sequence>MSPSQVSSDDFPRLAGARNSDVWKARVSALLDGKHHLGFVTKKDHNGVSDDEDEDSAIGSDMPDDEDTPNSTVSTEIDSEEVDFEDSLDELQPSDGDNSNPSGKKVKKKSHLPSVCPFDQRNTEHGHNRTKTEKPVPSSACQLCRMAAQTKTFLMKTMDDTHICLVKNLMTAFDIFQTICTKYDGAAFHGEPYFIQHFLMEIKYEEGSGFTNFFLELENAMKAASEATEYTLTDGQKSLNLSHSMPKSWKDDLRVWKDMRKFIPYEELKVIIEAKVRELQAQECYSLAMGTPESQDACRYCQKPRYNICQCRGLQKNLRSGTVKAGMVLPAHFVVPTTTGAIRTTTTKSIAIVVAGRGIKVVVVVAMEVVDVVGIASRRKDALVAVVSAVQTDTSAVSLRDQANTDLDTSRAIDSGCSSHVTQHAEWFKTKTAANGVSQRQYNLLSVAAAVDNGYRFNFKWTMCSVHTNQRYNIKAMKYATSKLYQLTALPA</sequence>
<dbReference type="AlphaFoldDB" id="W2ZQ59"/>
<evidence type="ECO:0000313" key="2">
    <source>
        <dbReference type="EMBL" id="ETP49126.1"/>
    </source>
</evidence>
<comment type="caution">
    <text evidence="2">The sequence shown here is derived from an EMBL/GenBank/DDBJ whole genome shotgun (WGS) entry which is preliminary data.</text>
</comment>
<evidence type="ECO:0000313" key="3">
    <source>
        <dbReference type="Proteomes" id="UP000018948"/>
    </source>
</evidence>
<protein>
    <submittedName>
        <fullName evidence="2">Uncharacterized protein</fullName>
    </submittedName>
</protein>
<name>W2ZQ59_PHYNI</name>
<feature type="compositionally biased region" description="Basic and acidic residues" evidence="1">
    <location>
        <begin position="121"/>
        <end position="134"/>
    </location>
</feature>
<reference evidence="2 3" key="1">
    <citation type="submission" date="2013-11" db="EMBL/GenBank/DDBJ databases">
        <title>The Genome Sequence of Phytophthora parasitica P10297.</title>
        <authorList>
            <consortium name="The Broad Institute Genomics Platform"/>
            <person name="Russ C."/>
            <person name="Tyler B."/>
            <person name="Panabieres F."/>
            <person name="Shan W."/>
            <person name="Tripathy S."/>
            <person name="Grunwald N."/>
            <person name="Machado M."/>
            <person name="Johnson C.S."/>
            <person name="Walker B."/>
            <person name="Young S.K."/>
            <person name="Zeng Q."/>
            <person name="Gargeya S."/>
            <person name="Fitzgerald M."/>
            <person name="Haas B."/>
            <person name="Abouelleil A."/>
            <person name="Allen A.W."/>
            <person name="Alvarado L."/>
            <person name="Arachchi H.M."/>
            <person name="Berlin A.M."/>
            <person name="Chapman S.B."/>
            <person name="Gainer-Dewar J."/>
            <person name="Goldberg J."/>
            <person name="Griggs A."/>
            <person name="Gujja S."/>
            <person name="Hansen M."/>
            <person name="Howarth C."/>
            <person name="Imamovic A."/>
            <person name="Ireland A."/>
            <person name="Larimer J."/>
            <person name="McCowan C."/>
            <person name="Murphy C."/>
            <person name="Pearson M."/>
            <person name="Poon T.W."/>
            <person name="Priest M."/>
            <person name="Roberts A."/>
            <person name="Saif S."/>
            <person name="Shea T."/>
            <person name="Sisk P."/>
            <person name="Sykes S."/>
            <person name="Wortman J."/>
            <person name="Nusbaum C."/>
            <person name="Birren B."/>
        </authorList>
    </citation>
    <scope>NUCLEOTIDE SEQUENCE [LARGE SCALE GENOMIC DNA]</scope>
    <source>
        <strain evidence="2 3">P10297</strain>
    </source>
</reference>
<dbReference type="Proteomes" id="UP000018948">
    <property type="component" value="Unassembled WGS sequence"/>
</dbReference>
<proteinExistence type="predicted"/>
<dbReference type="OrthoDB" id="123219at2759"/>
<dbReference type="EMBL" id="ANIY01001146">
    <property type="protein sequence ID" value="ETP49126.1"/>
    <property type="molecule type" value="Genomic_DNA"/>
</dbReference>
<feature type="compositionally biased region" description="Acidic residues" evidence="1">
    <location>
        <begin position="77"/>
        <end position="89"/>
    </location>
</feature>
<accession>W2ZQ59</accession>